<dbReference type="InterPro" id="IPR011008">
    <property type="entry name" value="Dimeric_a/b-barrel"/>
</dbReference>
<dbReference type="PANTHER" id="PTHR37828">
    <property type="entry name" value="GSR2449 PROTEIN"/>
    <property type="match status" value="1"/>
</dbReference>
<reference evidence="3 4" key="1">
    <citation type="submission" date="2019-06" db="EMBL/GenBank/DDBJ databases">
        <title>Description of Kitasatospora acidophila sp. nov. isolated from pine grove soil, and reclassification of Streptomyces novaecaesareae to Kitasatospora novaeceasareae comb. nov.</title>
        <authorList>
            <person name="Kim M.J."/>
        </authorList>
    </citation>
    <scope>NUCLEOTIDE SEQUENCE [LARGE SCALE GENOMIC DNA]</scope>
    <source>
        <strain evidence="3 4">MMS16-CNU292</strain>
    </source>
</reference>
<dbReference type="OrthoDB" id="9814407at2"/>
<dbReference type="RefSeq" id="WP_141635500.1">
    <property type="nucleotide sequence ID" value="NZ_VIGB01000003.1"/>
</dbReference>
<gene>
    <name evidence="3" type="ORF">E6W39_25390</name>
</gene>
<comment type="caution">
    <text evidence="3">The sequence shown here is derived from an EMBL/GenBank/DDBJ whole genome shotgun (WGS) entry which is preliminary data.</text>
</comment>
<comment type="similarity">
    <text evidence="1">Belongs to the YciI family.</text>
</comment>
<dbReference type="SUPFAM" id="SSF54909">
    <property type="entry name" value="Dimeric alpha+beta barrel"/>
    <property type="match status" value="1"/>
</dbReference>
<keyword evidence="4" id="KW-1185">Reference proteome</keyword>
<organism evidence="3 4">
    <name type="scientific">Kitasatospora acidiphila</name>
    <dbReference type="NCBI Taxonomy" id="2567942"/>
    <lineage>
        <taxon>Bacteria</taxon>
        <taxon>Bacillati</taxon>
        <taxon>Actinomycetota</taxon>
        <taxon>Actinomycetes</taxon>
        <taxon>Kitasatosporales</taxon>
        <taxon>Streptomycetaceae</taxon>
        <taxon>Kitasatospora</taxon>
    </lineage>
</organism>
<accession>A0A540W996</accession>
<evidence type="ECO:0000259" key="2">
    <source>
        <dbReference type="Pfam" id="PF03795"/>
    </source>
</evidence>
<name>A0A540W996_9ACTN</name>
<dbReference type="PANTHER" id="PTHR37828:SF1">
    <property type="entry name" value="YCII-RELATED DOMAIN-CONTAINING PROTEIN"/>
    <property type="match status" value="1"/>
</dbReference>
<sequence>MFIVTLTYTVPLDIIDELLPEHVSWLEQQYAAGTLLASGRRVPRTGGVLLARAADRAALDAVLATDPFHRAQVTEYQVVEFTATMTAPGLEALREPVA</sequence>
<dbReference type="InterPro" id="IPR005545">
    <property type="entry name" value="YCII"/>
</dbReference>
<dbReference type="Gene3D" id="3.30.70.1060">
    <property type="entry name" value="Dimeric alpha+beta barrel"/>
    <property type="match status" value="1"/>
</dbReference>
<dbReference type="Proteomes" id="UP000319103">
    <property type="component" value="Unassembled WGS sequence"/>
</dbReference>
<feature type="domain" description="YCII-related" evidence="2">
    <location>
        <begin position="1"/>
        <end position="82"/>
    </location>
</feature>
<evidence type="ECO:0000313" key="4">
    <source>
        <dbReference type="Proteomes" id="UP000319103"/>
    </source>
</evidence>
<dbReference type="EMBL" id="VIGB01000003">
    <property type="protein sequence ID" value="TQF04954.1"/>
    <property type="molecule type" value="Genomic_DNA"/>
</dbReference>
<dbReference type="Pfam" id="PF03795">
    <property type="entry name" value="YCII"/>
    <property type="match status" value="1"/>
</dbReference>
<evidence type="ECO:0000313" key="3">
    <source>
        <dbReference type="EMBL" id="TQF04954.1"/>
    </source>
</evidence>
<evidence type="ECO:0000256" key="1">
    <source>
        <dbReference type="ARBA" id="ARBA00007689"/>
    </source>
</evidence>
<protein>
    <recommendedName>
        <fullName evidence="2">YCII-related domain-containing protein</fullName>
    </recommendedName>
</protein>
<proteinExistence type="inferred from homology"/>
<dbReference type="AlphaFoldDB" id="A0A540W996"/>